<dbReference type="Proteomes" id="UP001595445">
    <property type="component" value="Unassembled WGS sequence"/>
</dbReference>
<organism evidence="1 2">
    <name type="scientific">Tabrizicola soli</name>
    <dbReference type="NCBI Taxonomy" id="2185115"/>
    <lineage>
        <taxon>Bacteria</taxon>
        <taxon>Pseudomonadati</taxon>
        <taxon>Pseudomonadota</taxon>
        <taxon>Alphaproteobacteria</taxon>
        <taxon>Rhodobacterales</taxon>
        <taxon>Paracoccaceae</taxon>
        <taxon>Tabrizicola</taxon>
    </lineage>
</organism>
<sequence length="63" mass="7001">MAFPAAGQGGRIILHLQNATQRRMNSTKARKHPEKDEKIVTPAMQRLHCGLVRASVALHSQQD</sequence>
<keyword evidence="2" id="KW-1185">Reference proteome</keyword>
<dbReference type="EMBL" id="JBHRSM010000015">
    <property type="protein sequence ID" value="MFC3086079.1"/>
    <property type="molecule type" value="Genomic_DNA"/>
</dbReference>
<gene>
    <name evidence="1" type="ORF">ACFOD6_08460</name>
</gene>
<proteinExistence type="predicted"/>
<evidence type="ECO:0000313" key="1">
    <source>
        <dbReference type="EMBL" id="MFC3086079.1"/>
    </source>
</evidence>
<dbReference type="RefSeq" id="WP_197647049.1">
    <property type="nucleotide sequence ID" value="NZ_JAEACP010000022.1"/>
</dbReference>
<name>A0ABV7DV05_9RHOB</name>
<protein>
    <submittedName>
        <fullName evidence="1">Uncharacterized protein</fullName>
    </submittedName>
</protein>
<comment type="caution">
    <text evidence="1">The sequence shown here is derived from an EMBL/GenBank/DDBJ whole genome shotgun (WGS) entry which is preliminary data.</text>
</comment>
<accession>A0ABV7DV05</accession>
<reference evidence="2" key="1">
    <citation type="journal article" date="2019" name="Int. J. Syst. Evol. Microbiol.">
        <title>The Global Catalogue of Microorganisms (GCM) 10K type strain sequencing project: providing services to taxonomists for standard genome sequencing and annotation.</title>
        <authorList>
            <consortium name="The Broad Institute Genomics Platform"/>
            <consortium name="The Broad Institute Genome Sequencing Center for Infectious Disease"/>
            <person name="Wu L."/>
            <person name="Ma J."/>
        </authorList>
    </citation>
    <scope>NUCLEOTIDE SEQUENCE [LARGE SCALE GENOMIC DNA]</scope>
    <source>
        <strain evidence="2">KCTC 62102</strain>
    </source>
</reference>
<evidence type="ECO:0000313" key="2">
    <source>
        <dbReference type="Proteomes" id="UP001595445"/>
    </source>
</evidence>